<dbReference type="Pfam" id="PF00226">
    <property type="entry name" value="DnaJ"/>
    <property type="match status" value="1"/>
</dbReference>
<dbReference type="InterPro" id="IPR036869">
    <property type="entry name" value="J_dom_sf"/>
</dbReference>
<dbReference type="Pfam" id="PF05099">
    <property type="entry name" value="TerB"/>
    <property type="match status" value="1"/>
</dbReference>
<evidence type="ECO:0000256" key="1">
    <source>
        <dbReference type="SAM" id="Phobius"/>
    </source>
</evidence>
<sequence>MIFLAAILGYWINGPIGAFVGIALVWILNFVINSFNINRNTHATERFINSLFSMLAKMAKADGIITKEEIDAVTQFMNTIRLSSKDKEIAINAFRKASLSQQSIYEYASQYKAVASAEMRGVVYAVLWGVAHSDGVLHKQEDEILRKIPEYLGLHNGIYNDYKNNTNSQNHWDKADIDKHYETLECTKDNSDKEIKKAYRKAISKHHPDKIQSQGLPKEFMDYANEQSKKINKAYDAIKASRK</sequence>
<dbReference type="PROSITE" id="PS50076">
    <property type="entry name" value="DNAJ_2"/>
    <property type="match status" value="1"/>
</dbReference>
<dbReference type="CDD" id="cd07316">
    <property type="entry name" value="terB_like_DjlA"/>
    <property type="match status" value="1"/>
</dbReference>
<dbReference type="Gene3D" id="1.10.287.110">
    <property type="entry name" value="DnaJ domain"/>
    <property type="match status" value="1"/>
</dbReference>
<feature type="domain" description="J" evidence="2">
    <location>
        <begin position="179"/>
        <end position="243"/>
    </location>
</feature>
<dbReference type="CDD" id="cd06257">
    <property type="entry name" value="DnaJ"/>
    <property type="match status" value="1"/>
</dbReference>
<reference evidence="3" key="1">
    <citation type="submission" date="2016-10" db="EMBL/GenBank/DDBJ databases">
        <authorList>
            <person name="de Groot N.N."/>
        </authorList>
    </citation>
    <scope>NUCLEOTIDE SEQUENCE</scope>
</reference>
<keyword evidence="1" id="KW-1133">Transmembrane helix</keyword>
<gene>
    <name evidence="3" type="ORF">MNB_SUP05-SYMBIONT-5-999</name>
</gene>
<dbReference type="AlphaFoldDB" id="A0A1W1E2C0"/>
<dbReference type="Gene3D" id="1.10.3680.10">
    <property type="entry name" value="TerB-like"/>
    <property type="match status" value="1"/>
</dbReference>
<dbReference type="SUPFAM" id="SSF158682">
    <property type="entry name" value="TerB-like"/>
    <property type="match status" value="1"/>
</dbReference>
<dbReference type="InterPro" id="IPR050817">
    <property type="entry name" value="DjlA_DnaK_co-chaperone"/>
</dbReference>
<evidence type="ECO:0000313" key="3">
    <source>
        <dbReference type="EMBL" id="SFV88007.1"/>
    </source>
</evidence>
<keyword evidence="1" id="KW-0472">Membrane</keyword>
<dbReference type="SUPFAM" id="SSF46565">
    <property type="entry name" value="Chaperone J-domain"/>
    <property type="match status" value="1"/>
</dbReference>
<dbReference type="SMART" id="SM00271">
    <property type="entry name" value="DnaJ"/>
    <property type="match status" value="1"/>
</dbReference>
<name>A0A1W1E2C0_9ZZZZ</name>
<dbReference type="InterPro" id="IPR029024">
    <property type="entry name" value="TerB-like"/>
</dbReference>
<evidence type="ECO:0000259" key="2">
    <source>
        <dbReference type="PROSITE" id="PS50076"/>
    </source>
</evidence>
<dbReference type="PANTHER" id="PTHR24074">
    <property type="entry name" value="CO-CHAPERONE PROTEIN DJLA"/>
    <property type="match status" value="1"/>
</dbReference>
<proteinExistence type="predicted"/>
<dbReference type="InterPro" id="IPR007791">
    <property type="entry name" value="DjlA_N"/>
</dbReference>
<accession>A0A1W1E2C0</accession>
<dbReference type="InterPro" id="IPR001623">
    <property type="entry name" value="DnaJ_domain"/>
</dbReference>
<feature type="transmembrane region" description="Helical" evidence="1">
    <location>
        <begin position="12"/>
        <end position="32"/>
    </location>
</feature>
<dbReference type="EMBL" id="FPHZ01000124">
    <property type="protein sequence ID" value="SFV88007.1"/>
    <property type="molecule type" value="Genomic_DNA"/>
</dbReference>
<dbReference type="PRINTS" id="PR00625">
    <property type="entry name" value="JDOMAIN"/>
</dbReference>
<keyword evidence="1" id="KW-0812">Transmembrane</keyword>
<protein>
    <submittedName>
        <fullName evidence="3">DnaJ-like protein DjlA</fullName>
    </submittedName>
</protein>
<organism evidence="3">
    <name type="scientific">hydrothermal vent metagenome</name>
    <dbReference type="NCBI Taxonomy" id="652676"/>
    <lineage>
        <taxon>unclassified sequences</taxon>
        <taxon>metagenomes</taxon>
        <taxon>ecological metagenomes</taxon>
    </lineage>
</organism>